<name>M1YYU7_NITG3</name>
<gene>
    <name evidence="1" type="ORF">NITGR_290035</name>
</gene>
<dbReference type="AlphaFoldDB" id="M1YYU7"/>
<organism evidence="1 2">
    <name type="scientific">Nitrospina gracilis (strain 3/211)</name>
    <dbReference type="NCBI Taxonomy" id="1266370"/>
    <lineage>
        <taxon>Bacteria</taxon>
        <taxon>Pseudomonadati</taxon>
        <taxon>Nitrospinota/Tectimicrobiota group</taxon>
        <taxon>Nitrospinota</taxon>
        <taxon>Nitrospinia</taxon>
        <taxon>Nitrospinales</taxon>
        <taxon>Nitrospinaceae</taxon>
        <taxon>Nitrospina</taxon>
    </lineage>
</organism>
<evidence type="ECO:0000313" key="2">
    <source>
        <dbReference type="Proteomes" id="UP000011704"/>
    </source>
</evidence>
<sequence>MADTPQSELKFEKGCPDCARREADLPDPLPPLGDDFDWAVRDYDGFRMFMMEELAARFPDRSRWTPADMEVVIVEVLAATLDQLSDTLDRITLEGYLETARRPESVRRLLKLIGYDAVALAWDKLEPQDTTGMAPQEIELAKTRNLERSWRERPQLMEWARQAGPPSLHTQHRMVTLEDYAVRLEAHPLVLRAHAWAQWGGSWNVVHVAVIGWDNRQLDDSIGDLLYGPPGEELFTDLGREVERFHTQRARDGLPGAAAADITLRTILHRFVEAYRMAGQEVILQDIQPIGISMAFSITVRPEFFQSEVRRAVEQALGRGPQGLFRPGRLSFGEDLHASDVVQAVMKVEGVENVCLNRFKRVGGGFPDQSTSGHIILSGLQIAVCDNDAAHPERGYYTMKLYGGRKG</sequence>
<comment type="caution">
    <text evidence="1">The sequence shown here is derived from an EMBL/GenBank/DDBJ whole genome shotgun (WGS) entry which is preliminary data.</text>
</comment>
<dbReference type="STRING" id="1266370.NITGR_290035"/>
<dbReference type="HOGENOM" id="CLU_705480_0_0_0"/>
<dbReference type="RefSeq" id="WP_005007912.1">
    <property type="nucleotide sequence ID" value="NZ_HG422173.1"/>
</dbReference>
<proteinExistence type="predicted"/>
<dbReference type="EMBL" id="CAQJ01000032">
    <property type="protein sequence ID" value="CCQ90436.1"/>
    <property type="molecule type" value="Genomic_DNA"/>
</dbReference>
<dbReference type="Proteomes" id="UP000011704">
    <property type="component" value="Unassembled WGS sequence"/>
</dbReference>
<protein>
    <recommendedName>
        <fullName evidence="3">Baseplate protein J-like domain-containing protein</fullName>
    </recommendedName>
</protein>
<reference evidence="1 2" key="1">
    <citation type="journal article" date="2013" name="Front. Microbiol.">
        <title>The genome of Nitrospina gracilis illuminates the metabolism and evolution of the major marine nitrite oxidizer.</title>
        <authorList>
            <person name="Luecker S."/>
            <person name="Nowka B."/>
            <person name="Rattei T."/>
            <person name="Spieck E."/>
            <person name="and Daims H."/>
        </authorList>
    </citation>
    <scope>NUCLEOTIDE SEQUENCE [LARGE SCALE GENOMIC DNA]</scope>
    <source>
        <strain evidence="1 2">3/211</strain>
    </source>
</reference>
<keyword evidence="2" id="KW-1185">Reference proteome</keyword>
<accession>M1YYU7</accession>
<dbReference type="InParanoid" id="M1YYU7"/>
<evidence type="ECO:0000313" key="1">
    <source>
        <dbReference type="EMBL" id="CCQ90436.1"/>
    </source>
</evidence>
<dbReference type="OrthoDB" id="9796131at2"/>
<evidence type="ECO:0008006" key="3">
    <source>
        <dbReference type="Google" id="ProtNLM"/>
    </source>
</evidence>